<sequence length="445" mass="49163">MTGTELHYWEHYVSVRNIQVSAPFPGTCPTYILHMSSTEKELASIRIKFPGSSVITEIVDVLRDQQAIRENIKESSLCVCLLPNDFTAGIAKMCIDEAKHFISASYMEPDIKALDHLAKAKKLVIMNEVGLDPGLDHILALKTIMKAREEGCEVEEFISYCGGIPAVSSLAPGNHLRYKFSWNPKAALYNTRRPATFQRDGDIIEVPEGGALMDHAEPFHLAGLNLEVFPNRNSLVYKKEYGLSSDTRTLIRGTLRYCGFSKGMKALQHIGLFNLSTPKEIISTQITWRRYMCLLHDLPVETTQEALESHLLTMLSGDSNQLEVVHSLGLTSDASVVPGLTALDTLAAHLENHLAYEEGERDMVVLYIEARGKGRKFQSHLIAEGDSKWTAMAKTVGISVAIASGLILEGKVQERGVIRPIADDVTQPILEALKSEGITVTSSEE</sequence>
<evidence type="ECO:0000313" key="4">
    <source>
        <dbReference type="EMBL" id="CAD7249210.1"/>
    </source>
</evidence>
<accession>A0A7R9A5Q7</accession>
<dbReference type="PANTHER" id="PTHR11133">
    <property type="entry name" value="SACCHAROPINE DEHYDROGENASE"/>
    <property type="match status" value="1"/>
</dbReference>
<dbReference type="AlphaFoldDB" id="A0A7R9A5Q7"/>
<dbReference type="Gene3D" id="1.10.1870.10">
    <property type="entry name" value="Domain 3, Saccharopine reductase"/>
    <property type="match status" value="1"/>
</dbReference>
<dbReference type="OrthoDB" id="10059875at2759"/>
<reference evidence="4" key="1">
    <citation type="submission" date="2020-11" db="EMBL/GenBank/DDBJ databases">
        <authorList>
            <person name="Tran Van P."/>
        </authorList>
    </citation>
    <scope>NUCLEOTIDE SEQUENCE</scope>
</reference>
<gene>
    <name evidence="4" type="ORF">DSTB1V02_LOCUS9009</name>
</gene>
<dbReference type="Proteomes" id="UP000677054">
    <property type="component" value="Unassembled WGS sequence"/>
</dbReference>
<evidence type="ECO:0000256" key="1">
    <source>
        <dbReference type="ARBA" id="ARBA00023002"/>
    </source>
</evidence>
<protein>
    <recommendedName>
        <fullName evidence="6">Saccharopine dehydrogenase</fullName>
    </recommendedName>
</protein>
<dbReference type="SUPFAM" id="SSF55347">
    <property type="entry name" value="Glyceraldehyde-3-phosphate dehydrogenase-like, C-terminal domain"/>
    <property type="match status" value="1"/>
</dbReference>
<keyword evidence="1" id="KW-0560">Oxidoreductase</keyword>
<evidence type="ECO:0000313" key="5">
    <source>
        <dbReference type="Proteomes" id="UP000677054"/>
    </source>
</evidence>
<dbReference type="Pfam" id="PF03435">
    <property type="entry name" value="Sacchrp_dh_NADP"/>
    <property type="match status" value="1"/>
</dbReference>
<evidence type="ECO:0000259" key="3">
    <source>
        <dbReference type="Pfam" id="PF16653"/>
    </source>
</evidence>
<dbReference type="EMBL" id="LR901694">
    <property type="protein sequence ID" value="CAD7249210.1"/>
    <property type="molecule type" value="Genomic_DNA"/>
</dbReference>
<dbReference type="Gene3D" id="3.40.50.720">
    <property type="entry name" value="NAD(P)-binding Rossmann-like Domain"/>
    <property type="match status" value="1"/>
</dbReference>
<keyword evidence="5" id="KW-1185">Reference proteome</keyword>
<proteinExistence type="predicted"/>
<dbReference type="GO" id="GO:0004753">
    <property type="term" value="F:saccharopine dehydrogenase activity"/>
    <property type="evidence" value="ECO:0007669"/>
    <property type="project" value="TreeGrafter"/>
</dbReference>
<evidence type="ECO:0008006" key="6">
    <source>
        <dbReference type="Google" id="ProtNLM"/>
    </source>
</evidence>
<name>A0A7R9A5Q7_9CRUS</name>
<dbReference type="GO" id="GO:0019878">
    <property type="term" value="P:lysine biosynthetic process via aminoadipic acid"/>
    <property type="evidence" value="ECO:0007669"/>
    <property type="project" value="TreeGrafter"/>
</dbReference>
<dbReference type="InterPro" id="IPR005097">
    <property type="entry name" value="Sacchrp_dh_NADP-bd"/>
</dbReference>
<dbReference type="InterPro" id="IPR051168">
    <property type="entry name" value="AASS"/>
</dbReference>
<organism evidence="4">
    <name type="scientific">Darwinula stevensoni</name>
    <dbReference type="NCBI Taxonomy" id="69355"/>
    <lineage>
        <taxon>Eukaryota</taxon>
        <taxon>Metazoa</taxon>
        <taxon>Ecdysozoa</taxon>
        <taxon>Arthropoda</taxon>
        <taxon>Crustacea</taxon>
        <taxon>Oligostraca</taxon>
        <taxon>Ostracoda</taxon>
        <taxon>Podocopa</taxon>
        <taxon>Podocopida</taxon>
        <taxon>Darwinulocopina</taxon>
        <taxon>Darwinuloidea</taxon>
        <taxon>Darwinulidae</taxon>
        <taxon>Darwinula</taxon>
    </lineage>
</organism>
<dbReference type="Gene3D" id="3.30.360.10">
    <property type="entry name" value="Dihydrodipicolinate Reductase, domain 2"/>
    <property type="match status" value="1"/>
</dbReference>
<dbReference type="GO" id="GO:0005737">
    <property type="term" value="C:cytoplasm"/>
    <property type="evidence" value="ECO:0007669"/>
    <property type="project" value="TreeGrafter"/>
</dbReference>
<evidence type="ECO:0000259" key="2">
    <source>
        <dbReference type="Pfam" id="PF03435"/>
    </source>
</evidence>
<dbReference type="Pfam" id="PF16653">
    <property type="entry name" value="Sacchrp_dh_C"/>
    <property type="match status" value="1"/>
</dbReference>
<feature type="domain" description="Saccharopine dehydrogenase NADP binding" evidence="2">
    <location>
        <begin position="35"/>
        <end position="126"/>
    </location>
</feature>
<dbReference type="PANTHER" id="PTHR11133:SF23">
    <property type="entry name" value="SACCHAROPINE DEHYDROGENASE [NAD(+), L-LYSINE-FORMING]"/>
    <property type="match status" value="1"/>
</dbReference>
<dbReference type="InterPro" id="IPR032095">
    <property type="entry name" value="Sacchrp_dh-like_C"/>
</dbReference>
<dbReference type="EMBL" id="CAJPEV010002177">
    <property type="protein sequence ID" value="CAG0896010.1"/>
    <property type="molecule type" value="Genomic_DNA"/>
</dbReference>
<feature type="domain" description="Saccharopine dehydrogenase-like C-terminal" evidence="3">
    <location>
        <begin position="130"/>
        <end position="438"/>
    </location>
</feature>